<keyword evidence="4 10" id="KW-0812">Transmembrane</keyword>
<dbReference type="RefSeq" id="WP_131974636.1">
    <property type="nucleotide sequence ID" value="NZ_SLYB01000002.1"/>
</dbReference>
<keyword evidence="16" id="KW-1185">Reference proteome</keyword>
<dbReference type="GO" id="GO:0009279">
    <property type="term" value="C:cell outer membrane"/>
    <property type="evidence" value="ECO:0007669"/>
    <property type="project" value="UniProtKB-SubCell"/>
</dbReference>
<dbReference type="CDD" id="cd01347">
    <property type="entry name" value="ligand_gated_channel"/>
    <property type="match status" value="1"/>
</dbReference>
<evidence type="ECO:0000256" key="1">
    <source>
        <dbReference type="ARBA" id="ARBA00004571"/>
    </source>
</evidence>
<dbReference type="InterPro" id="IPR037066">
    <property type="entry name" value="Plug_dom_sf"/>
</dbReference>
<evidence type="ECO:0000256" key="9">
    <source>
        <dbReference type="ARBA" id="ARBA00023237"/>
    </source>
</evidence>
<dbReference type="EMBL" id="SLYB01000002">
    <property type="protein sequence ID" value="TCP97249.1"/>
    <property type="molecule type" value="Genomic_DNA"/>
</dbReference>
<evidence type="ECO:0000313" key="16">
    <source>
        <dbReference type="Proteomes" id="UP000295763"/>
    </source>
</evidence>
<keyword evidence="7 11" id="KW-0798">TonB box</keyword>
<dbReference type="InterPro" id="IPR036942">
    <property type="entry name" value="Beta-barrel_TonB_sf"/>
</dbReference>
<dbReference type="SUPFAM" id="SSF56935">
    <property type="entry name" value="Porins"/>
    <property type="match status" value="1"/>
</dbReference>
<dbReference type="Gene3D" id="2.170.130.10">
    <property type="entry name" value="TonB-dependent receptor, plug domain"/>
    <property type="match status" value="1"/>
</dbReference>
<comment type="similarity">
    <text evidence="10 11">Belongs to the TonB-dependent receptor family.</text>
</comment>
<evidence type="ECO:0000313" key="15">
    <source>
        <dbReference type="EMBL" id="TCP97249.1"/>
    </source>
</evidence>
<evidence type="ECO:0000259" key="14">
    <source>
        <dbReference type="Pfam" id="PF07715"/>
    </source>
</evidence>
<dbReference type="PANTHER" id="PTHR30069">
    <property type="entry name" value="TONB-DEPENDENT OUTER MEMBRANE RECEPTOR"/>
    <property type="match status" value="1"/>
</dbReference>
<feature type="domain" description="TonB-dependent receptor-like beta-barrel" evidence="13">
    <location>
        <begin position="172"/>
        <end position="582"/>
    </location>
</feature>
<sequence>MKKNLITTALLFTVPVVAVAKQQTNDLDPIVVTATRTATATTNTVAQVRVIDEKELAQHQGQTLLDIIKFQPGISSTGYGGADKTSSIFLRGYNSTAVLVLIDGIRYSSATTGSAALNLLPVDQIERIEILYGATGAALYGADAMGGVIQVFTKKAATHGSNIYATVGMGSNDQFTYGGGAGYQDEKTNISVNGSYNKTDGFNAVESPYVANQRDDDGYKSKNGSFAISHKFTDIFTVGASGLYNRSTTEFDNVWGAASDVIYKQKNGAAQVFADWQYRAGSNIRVQYGESIDKATQYGDGVNQGTFNTEQQQTSFQVNHQLPLGTLIAGAEYLKQKVKSSTAYTKNKRDVTSGFLGYQLVQDKFDGQAFIRYDDNSQFGSKITYNIGTAYAVMPDLRIGASYATAYRAPTFNELYYPIEWGSGGNPDLKPETGKNIEAFIEYSGTYHNTRLTGYYNKVKDMITGWTPYNLSKAKIKGVTFISDWQIDNYLFGFSYDYQKAKDAGGGANHGKLLEIRPKHKGTAYIGYRFTDLDIRAEYQYVGKYYRTAGETNPISSYSLVNLSGTYRISPNLSVTGRINNLFDKDYVTNSSTSWGTTTTYKEEGTNFFISATLSY</sequence>
<keyword evidence="5 12" id="KW-0732">Signal</keyword>
<keyword evidence="8 10" id="KW-0472">Membrane</keyword>
<dbReference type="OrthoDB" id="9764669at2"/>
<comment type="subcellular location">
    <subcellularLocation>
        <location evidence="1 10">Cell outer membrane</location>
        <topology evidence="1 10">Multi-pass membrane protein</topology>
    </subcellularLocation>
</comment>
<proteinExistence type="inferred from homology"/>
<dbReference type="AlphaFoldDB" id="A0A4R2T2V3"/>
<keyword evidence="6" id="KW-0406">Ion transport</keyword>
<feature type="chain" id="PRO_5020924184" evidence="12">
    <location>
        <begin position="21"/>
        <end position="616"/>
    </location>
</feature>
<feature type="signal peptide" evidence="12">
    <location>
        <begin position="1"/>
        <end position="20"/>
    </location>
</feature>
<comment type="caution">
    <text evidence="15">The sequence shown here is derived from an EMBL/GenBank/DDBJ whole genome shotgun (WGS) entry which is preliminary data.</text>
</comment>
<name>A0A4R2T2V3_9PAST</name>
<evidence type="ECO:0000256" key="4">
    <source>
        <dbReference type="ARBA" id="ARBA00022692"/>
    </source>
</evidence>
<feature type="domain" description="TonB-dependent receptor plug" evidence="14">
    <location>
        <begin position="43"/>
        <end position="148"/>
    </location>
</feature>
<evidence type="ECO:0000256" key="6">
    <source>
        <dbReference type="ARBA" id="ARBA00023065"/>
    </source>
</evidence>
<evidence type="ECO:0000256" key="8">
    <source>
        <dbReference type="ARBA" id="ARBA00023136"/>
    </source>
</evidence>
<evidence type="ECO:0000256" key="5">
    <source>
        <dbReference type="ARBA" id="ARBA00022729"/>
    </source>
</evidence>
<evidence type="ECO:0000256" key="12">
    <source>
        <dbReference type="SAM" id="SignalP"/>
    </source>
</evidence>
<evidence type="ECO:0000256" key="10">
    <source>
        <dbReference type="PROSITE-ProRule" id="PRU01360"/>
    </source>
</evidence>
<evidence type="ECO:0000259" key="13">
    <source>
        <dbReference type="Pfam" id="PF00593"/>
    </source>
</evidence>
<keyword evidence="9 10" id="KW-0998">Cell outer membrane</keyword>
<reference evidence="15 16" key="1">
    <citation type="submission" date="2019-03" db="EMBL/GenBank/DDBJ databases">
        <title>Genomic Encyclopedia of Type Strains, Phase IV (KMG-IV): sequencing the most valuable type-strain genomes for metagenomic binning, comparative biology and taxonomic classification.</title>
        <authorList>
            <person name="Goeker M."/>
        </authorList>
    </citation>
    <scope>NUCLEOTIDE SEQUENCE [LARGE SCALE GENOMIC DNA]</scope>
    <source>
        <strain evidence="15 16">DSM 28404</strain>
    </source>
</reference>
<dbReference type="Proteomes" id="UP000295763">
    <property type="component" value="Unassembled WGS sequence"/>
</dbReference>
<keyword evidence="2 10" id="KW-0813">Transport</keyword>
<evidence type="ECO:0000256" key="11">
    <source>
        <dbReference type="RuleBase" id="RU003357"/>
    </source>
</evidence>
<dbReference type="Pfam" id="PF00593">
    <property type="entry name" value="TonB_dep_Rec_b-barrel"/>
    <property type="match status" value="1"/>
</dbReference>
<accession>A0A4R2T2V3</accession>
<dbReference type="Pfam" id="PF07715">
    <property type="entry name" value="Plug"/>
    <property type="match status" value="1"/>
</dbReference>
<dbReference type="GO" id="GO:0006811">
    <property type="term" value="P:monoatomic ion transport"/>
    <property type="evidence" value="ECO:0007669"/>
    <property type="project" value="UniProtKB-KW"/>
</dbReference>
<protein>
    <submittedName>
        <fullName evidence="15">Vitamin B12 transporter</fullName>
    </submittedName>
</protein>
<dbReference type="InterPro" id="IPR039426">
    <property type="entry name" value="TonB-dep_rcpt-like"/>
</dbReference>
<dbReference type="InterPro" id="IPR000531">
    <property type="entry name" value="Beta-barrel_TonB"/>
</dbReference>
<dbReference type="InterPro" id="IPR012910">
    <property type="entry name" value="Plug_dom"/>
</dbReference>
<dbReference type="Gene3D" id="2.40.170.20">
    <property type="entry name" value="TonB-dependent receptor, beta-barrel domain"/>
    <property type="match status" value="1"/>
</dbReference>
<evidence type="ECO:0000256" key="2">
    <source>
        <dbReference type="ARBA" id="ARBA00022448"/>
    </source>
</evidence>
<keyword evidence="3 10" id="KW-1134">Transmembrane beta strand</keyword>
<dbReference type="GO" id="GO:0015889">
    <property type="term" value="P:cobalamin transport"/>
    <property type="evidence" value="ECO:0007669"/>
    <property type="project" value="TreeGrafter"/>
</dbReference>
<evidence type="ECO:0000256" key="3">
    <source>
        <dbReference type="ARBA" id="ARBA00022452"/>
    </source>
</evidence>
<evidence type="ECO:0000256" key="7">
    <source>
        <dbReference type="ARBA" id="ARBA00023077"/>
    </source>
</evidence>
<dbReference type="PANTHER" id="PTHR30069:SF53">
    <property type="entry name" value="COLICIN I RECEPTOR-RELATED"/>
    <property type="match status" value="1"/>
</dbReference>
<organism evidence="15 16">
    <name type="scientific">Cricetibacter osteomyelitidis</name>
    <dbReference type="NCBI Taxonomy" id="1521931"/>
    <lineage>
        <taxon>Bacteria</taxon>
        <taxon>Pseudomonadati</taxon>
        <taxon>Pseudomonadota</taxon>
        <taxon>Gammaproteobacteria</taxon>
        <taxon>Pasteurellales</taxon>
        <taxon>Pasteurellaceae</taxon>
        <taxon>Cricetibacter</taxon>
    </lineage>
</organism>
<dbReference type="PROSITE" id="PS52016">
    <property type="entry name" value="TONB_DEPENDENT_REC_3"/>
    <property type="match status" value="1"/>
</dbReference>
<gene>
    <name evidence="15" type="ORF">EDC44_10253</name>
</gene>